<evidence type="ECO:0000313" key="1">
    <source>
        <dbReference type="EMBL" id="KAK6929747.1"/>
    </source>
</evidence>
<protein>
    <submittedName>
        <fullName evidence="1">PLAC8 motif-containing protein</fullName>
    </submittedName>
</protein>
<sequence>MGFSLVTWGKHCCVYGVLLLFNCHWIYSCVYRGKLRAKFGIPSNPCADCCAHFCCEPCALCQEHAELKNRGFDPSK</sequence>
<dbReference type="EMBL" id="JBAMMX010000012">
    <property type="protein sequence ID" value="KAK6929747.1"/>
    <property type="molecule type" value="Genomic_DNA"/>
</dbReference>
<evidence type="ECO:0000313" key="2">
    <source>
        <dbReference type="Proteomes" id="UP001370490"/>
    </source>
</evidence>
<gene>
    <name evidence="1" type="ORF">RJ641_003841</name>
</gene>
<organism evidence="1 2">
    <name type="scientific">Dillenia turbinata</name>
    <dbReference type="NCBI Taxonomy" id="194707"/>
    <lineage>
        <taxon>Eukaryota</taxon>
        <taxon>Viridiplantae</taxon>
        <taxon>Streptophyta</taxon>
        <taxon>Embryophyta</taxon>
        <taxon>Tracheophyta</taxon>
        <taxon>Spermatophyta</taxon>
        <taxon>Magnoliopsida</taxon>
        <taxon>eudicotyledons</taxon>
        <taxon>Gunneridae</taxon>
        <taxon>Pentapetalae</taxon>
        <taxon>Dilleniales</taxon>
        <taxon>Dilleniaceae</taxon>
        <taxon>Dillenia</taxon>
    </lineage>
</organism>
<accession>A0AAN8Z9J7</accession>
<proteinExistence type="predicted"/>
<keyword evidence="2" id="KW-1185">Reference proteome</keyword>
<dbReference type="Pfam" id="PF04749">
    <property type="entry name" value="PLAC8"/>
    <property type="match status" value="1"/>
</dbReference>
<dbReference type="PANTHER" id="PTHR15907">
    <property type="entry name" value="DUF614 FAMILY PROTEIN-RELATED"/>
    <property type="match status" value="1"/>
</dbReference>
<feature type="non-terminal residue" evidence="1">
    <location>
        <position position="76"/>
    </location>
</feature>
<dbReference type="Proteomes" id="UP001370490">
    <property type="component" value="Unassembled WGS sequence"/>
</dbReference>
<comment type="caution">
    <text evidence="1">The sequence shown here is derived from an EMBL/GenBank/DDBJ whole genome shotgun (WGS) entry which is preliminary data.</text>
</comment>
<dbReference type="InterPro" id="IPR006461">
    <property type="entry name" value="PLAC_motif_containing"/>
</dbReference>
<name>A0AAN8Z9J7_9MAGN</name>
<dbReference type="NCBIfam" id="TIGR01571">
    <property type="entry name" value="A_thal_Cys_rich"/>
    <property type="match status" value="1"/>
</dbReference>
<reference evidence="1 2" key="1">
    <citation type="submission" date="2023-12" db="EMBL/GenBank/DDBJ databases">
        <title>A high-quality genome assembly for Dillenia turbinata (Dilleniales).</title>
        <authorList>
            <person name="Chanderbali A."/>
        </authorList>
    </citation>
    <scope>NUCLEOTIDE SEQUENCE [LARGE SCALE GENOMIC DNA]</scope>
    <source>
        <strain evidence="1">LSX21</strain>
        <tissue evidence="1">Leaf</tissue>
    </source>
</reference>
<dbReference type="AlphaFoldDB" id="A0AAN8Z9J7"/>